<protein>
    <submittedName>
        <fullName evidence="1">Uncharacterized protein</fullName>
    </submittedName>
</protein>
<dbReference type="AlphaFoldDB" id="A0A7Y9QY53"/>
<proteinExistence type="predicted"/>
<evidence type="ECO:0000313" key="1">
    <source>
        <dbReference type="EMBL" id="NYG31928.1"/>
    </source>
</evidence>
<organism evidence="1 2">
    <name type="scientific">Sphaerotilus montanus</name>
    <dbReference type="NCBI Taxonomy" id="522889"/>
    <lineage>
        <taxon>Bacteria</taxon>
        <taxon>Pseudomonadati</taxon>
        <taxon>Pseudomonadota</taxon>
        <taxon>Betaproteobacteria</taxon>
        <taxon>Burkholderiales</taxon>
        <taxon>Sphaerotilaceae</taxon>
        <taxon>Sphaerotilus</taxon>
    </lineage>
</organism>
<name>A0A7Y9QY53_9BURK</name>
<keyword evidence="2" id="KW-1185">Reference proteome</keyword>
<evidence type="ECO:0000313" key="2">
    <source>
        <dbReference type="Proteomes" id="UP000518288"/>
    </source>
</evidence>
<dbReference type="RefSeq" id="WP_179632873.1">
    <property type="nucleotide sequence ID" value="NZ_JACCFH010000001.1"/>
</dbReference>
<reference evidence="1 2" key="1">
    <citation type="submission" date="2020-07" db="EMBL/GenBank/DDBJ databases">
        <title>Genomic Encyclopedia of Archaeal and Bacterial Type Strains, Phase II (KMG-II): from individual species to whole genera.</title>
        <authorList>
            <person name="Goeker M."/>
        </authorList>
    </citation>
    <scope>NUCLEOTIDE SEQUENCE [LARGE SCALE GENOMIC DNA]</scope>
    <source>
        <strain evidence="1 2">DSM 21226</strain>
    </source>
</reference>
<comment type="caution">
    <text evidence="1">The sequence shown here is derived from an EMBL/GenBank/DDBJ whole genome shotgun (WGS) entry which is preliminary data.</text>
</comment>
<accession>A0A7Y9QY53</accession>
<dbReference type="EMBL" id="JACCFH010000001">
    <property type="protein sequence ID" value="NYG31928.1"/>
    <property type="molecule type" value="Genomic_DNA"/>
</dbReference>
<gene>
    <name evidence="1" type="ORF">BDD16_000914</name>
</gene>
<dbReference type="Proteomes" id="UP000518288">
    <property type="component" value="Unassembled WGS sequence"/>
</dbReference>
<sequence length="322" mass="35826">MDIKPVLVVERVDEQTGEKVWQEARPSAYLEIPEADRLRLNLFRLIDGAYTPEEIGRIHSLPRFEITAFAQDIPKELLGLPPCSEVVLRSSSSDDVITVENAIQKFRRIISPPDRLTVFEAVGLLERYGIQPPPTGKTHGPFRIDPLQWLCREVEAGRLVFNDHGGLRIEPGEYAGHFGLYGETTSRKELNAWLERIGHLHRIPEPVAPSVAVDASTPAPSASAPAVAVPERVAAPVADPDETTQERQDRRLRELRADGAEFIVTDREKRHGQVRGGRRGALARLTAREQAAGRPMSTKDGVRQDLVSAVMREVGRNGRLSR</sequence>